<dbReference type="Proteomes" id="UP000287823">
    <property type="component" value="Unassembled WGS sequence"/>
</dbReference>
<proteinExistence type="predicted"/>
<gene>
    <name evidence="2" type="ORF">CWE14_08470</name>
</gene>
<comment type="caution">
    <text evidence="2">The sequence shown here is derived from an EMBL/GenBank/DDBJ whole genome shotgun (WGS) entry which is preliminary data.</text>
</comment>
<dbReference type="AlphaFoldDB" id="A0A432WHE3"/>
<evidence type="ECO:0000313" key="2">
    <source>
        <dbReference type="EMBL" id="RUO33246.1"/>
    </source>
</evidence>
<keyword evidence="3" id="KW-1185">Reference proteome</keyword>
<sequence>MDNLARVKAVYQAFTRGALTEVVEQLHHSVHWYEAESSPYADGNPYVGPDEVAGGVFQRLQKDYPDLQILAERYYEMDNKVVVEGRYKGLHHVTKKPLDAQFVHVWQLKDGRVSQFRQFTDTLKWRLNAFSL</sequence>
<evidence type="ECO:0000313" key="3">
    <source>
        <dbReference type="Proteomes" id="UP000287823"/>
    </source>
</evidence>
<reference evidence="2 3" key="1">
    <citation type="journal article" date="2011" name="Front. Microbiol.">
        <title>Genomic signatures of strain selection and enhancement in Bacillus atrophaeus var. globigii, a historical biowarfare simulant.</title>
        <authorList>
            <person name="Gibbons H.S."/>
            <person name="Broomall S.M."/>
            <person name="McNew L.A."/>
            <person name="Daligault H."/>
            <person name="Chapman C."/>
            <person name="Bruce D."/>
            <person name="Karavis M."/>
            <person name="Krepps M."/>
            <person name="McGregor P.A."/>
            <person name="Hong C."/>
            <person name="Park K.H."/>
            <person name="Akmal A."/>
            <person name="Feldman A."/>
            <person name="Lin J.S."/>
            <person name="Chang W.E."/>
            <person name="Higgs B.W."/>
            <person name="Demirev P."/>
            <person name="Lindquist J."/>
            <person name="Liem A."/>
            <person name="Fochler E."/>
            <person name="Read T.D."/>
            <person name="Tapia R."/>
            <person name="Johnson S."/>
            <person name="Bishop-Lilly K.A."/>
            <person name="Detter C."/>
            <person name="Han C."/>
            <person name="Sozhamannan S."/>
            <person name="Rosenzweig C.N."/>
            <person name="Skowronski E.W."/>
        </authorList>
    </citation>
    <scope>NUCLEOTIDE SEQUENCE [LARGE SCALE GENOMIC DNA]</scope>
    <source>
        <strain evidence="2 3">Y4G10-17</strain>
    </source>
</reference>
<dbReference type="InterPro" id="IPR037401">
    <property type="entry name" value="SnoaL-like"/>
</dbReference>
<organism evidence="2 3">
    <name type="scientific">Aliidiomarina soli</name>
    <dbReference type="NCBI Taxonomy" id="1928574"/>
    <lineage>
        <taxon>Bacteria</taxon>
        <taxon>Pseudomonadati</taxon>
        <taxon>Pseudomonadota</taxon>
        <taxon>Gammaproteobacteria</taxon>
        <taxon>Alteromonadales</taxon>
        <taxon>Idiomarinaceae</taxon>
        <taxon>Aliidiomarina</taxon>
    </lineage>
</organism>
<protein>
    <recommendedName>
        <fullName evidence="1">SnoaL-like domain-containing protein</fullName>
    </recommendedName>
</protein>
<evidence type="ECO:0000259" key="1">
    <source>
        <dbReference type="Pfam" id="PF12680"/>
    </source>
</evidence>
<dbReference type="Gene3D" id="3.10.450.50">
    <property type="match status" value="1"/>
</dbReference>
<dbReference type="InterPro" id="IPR032710">
    <property type="entry name" value="NTF2-like_dom_sf"/>
</dbReference>
<dbReference type="PANTHER" id="PTHR41252">
    <property type="entry name" value="BLR2505 PROTEIN"/>
    <property type="match status" value="1"/>
</dbReference>
<accession>A0A432WHE3</accession>
<dbReference type="PANTHER" id="PTHR41252:SF1">
    <property type="entry name" value="BLR2505 PROTEIN"/>
    <property type="match status" value="1"/>
</dbReference>
<dbReference type="EMBL" id="PIPO01000003">
    <property type="protein sequence ID" value="RUO33246.1"/>
    <property type="molecule type" value="Genomic_DNA"/>
</dbReference>
<dbReference type="RefSeq" id="WP_126787597.1">
    <property type="nucleotide sequence ID" value="NZ_PIPO01000003.1"/>
</dbReference>
<dbReference type="Pfam" id="PF12680">
    <property type="entry name" value="SnoaL_2"/>
    <property type="match status" value="1"/>
</dbReference>
<feature type="domain" description="SnoaL-like" evidence="1">
    <location>
        <begin position="7"/>
        <end position="114"/>
    </location>
</feature>
<name>A0A432WHE3_9GAMM</name>
<dbReference type="SUPFAM" id="SSF54427">
    <property type="entry name" value="NTF2-like"/>
    <property type="match status" value="1"/>
</dbReference>